<keyword evidence="2" id="KW-1185">Reference proteome</keyword>
<comment type="caution">
    <text evidence="1">The sequence shown here is derived from an EMBL/GenBank/DDBJ whole genome shotgun (WGS) entry which is preliminary data.</text>
</comment>
<organism evidence="1 2">
    <name type="scientific">Sphaerodactylus townsendi</name>
    <dbReference type="NCBI Taxonomy" id="933632"/>
    <lineage>
        <taxon>Eukaryota</taxon>
        <taxon>Metazoa</taxon>
        <taxon>Chordata</taxon>
        <taxon>Craniata</taxon>
        <taxon>Vertebrata</taxon>
        <taxon>Euteleostomi</taxon>
        <taxon>Lepidosauria</taxon>
        <taxon>Squamata</taxon>
        <taxon>Bifurcata</taxon>
        <taxon>Gekkota</taxon>
        <taxon>Sphaerodactylidae</taxon>
        <taxon>Sphaerodactylus</taxon>
    </lineage>
</organism>
<accession>A0ACB8ET63</accession>
<dbReference type="Proteomes" id="UP000827872">
    <property type="component" value="Linkage Group LG07"/>
</dbReference>
<protein>
    <submittedName>
        <fullName evidence="1">Uncharacterized protein</fullName>
    </submittedName>
</protein>
<evidence type="ECO:0000313" key="2">
    <source>
        <dbReference type="Proteomes" id="UP000827872"/>
    </source>
</evidence>
<gene>
    <name evidence="1" type="ORF">K3G42_025467</name>
</gene>
<dbReference type="EMBL" id="CM037620">
    <property type="protein sequence ID" value="KAH7995429.1"/>
    <property type="molecule type" value="Genomic_DNA"/>
</dbReference>
<sequence length="166" mass="18024">MGRPDTKSSPRAPLEQVEAGGTQGPSIRQEQAREAVAGVSRGTVQKEHCLQQARAVRSVIQNELLCQTLRRKKGRIWQEKGRFTQQKCEHEKSSAVIAPRGLTGCDLEAFSPDNMAITVVLAVNLGKGIMTVNSCTFSSPPHDRILGLILSDLSFSTSSALEHVNS</sequence>
<name>A0ACB8ET63_9SAUR</name>
<proteinExistence type="predicted"/>
<reference evidence="1" key="1">
    <citation type="submission" date="2021-08" db="EMBL/GenBank/DDBJ databases">
        <title>The first chromosome-level gecko genome reveals the dynamic sex chromosomes of Neotropical dwarf geckos (Sphaerodactylidae: Sphaerodactylus).</title>
        <authorList>
            <person name="Pinto B.J."/>
            <person name="Keating S.E."/>
            <person name="Gamble T."/>
        </authorList>
    </citation>
    <scope>NUCLEOTIDE SEQUENCE</scope>
    <source>
        <strain evidence="1">TG3544</strain>
    </source>
</reference>
<evidence type="ECO:0000313" key="1">
    <source>
        <dbReference type="EMBL" id="KAH7995429.1"/>
    </source>
</evidence>